<name>A0A1Q5PKA5_9ACTO</name>
<keyword evidence="1" id="KW-0472">Membrane</keyword>
<evidence type="ECO:0000313" key="2">
    <source>
        <dbReference type="EMBL" id="OKL46650.1"/>
    </source>
</evidence>
<dbReference type="STRING" id="1921764.BSR28_04780"/>
<dbReference type="RefSeq" id="WP_073709672.1">
    <property type="nucleotide sequence ID" value="NZ_MQSU01000003.1"/>
</dbReference>
<dbReference type="OrthoDB" id="3257319at2"/>
<evidence type="ECO:0000256" key="1">
    <source>
        <dbReference type="SAM" id="Phobius"/>
    </source>
</evidence>
<protein>
    <submittedName>
        <fullName evidence="2">Uncharacterized protein</fullName>
    </submittedName>
</protein>
<keyword evidence="1" id="KW-0812">Transmembrane</keyword>
<accession>A0A1Q5PKA5</accession>
<keyword evidence="3" id="KW-1185">Reference proteome</keyword>
<reference evidence="2 3" key="1">
    <citation type="submission" date="2016-11" db="EMBL/GenBank/DDBJ databases">
        <title>Actinomyces gypaetusis sp. nov. isolated from the vulture Gypaetus barbatus in Qinghai Tibet Plateau China.</title>
        <authorList>
            <person name="Meng X."/>
        </authorList>
    </citation>
    <scope>NUCLEOTIDE SEQUENCE [LARGE SCALE GENOMIC DNA]</scope>
    <source>
        <strain evidence="2 3">VUL4_2</strain>
    </source>
</reference>
<gene>
    <name evidence="2" type="ORF">BSR29_07490</name>
</gene>
<feature type="transmembrane region" description="Helical" evidence="1">
    <location>
        <begin position="22"/>
        <end position="41"/>
    </location>
</feature>
<organism evidence="2 3">
    <name type="scientific">Boudabousia liubingyangii</name>
    <dbReference type="NCBI Taxonomy" id="1921764"/>
    <lineage>
        <taxon>Bacteria</taxon>
        <taxon>Bacillati</taxon>
        <taxon>Actinomycetota</taxon>
        <taxon>Actinomycetes</taxon>
        <taxon>Actinomycetales</taxon>
        <taxon>Actinomycetaceae</taxon>
        <taxon>Boudabousia</taxon>
    </lineage>
</organism>
<dbReference type="AlphaFoldDB" id="A0A1Q5PKA5"/>
<keyword evidence="1" id="KW-1133">Transmembrane helix</keyword>
<proteinExistence type="predicted"/>
<dbReference type="EMBL" id="MQSV01000005">
    <property type="protein sequence ID" value="OKL46650.1"/>
    <property type="molecule type" value="Genomic_DNA"/>
</dbReference>
<evidence type="ECO:0000313" key="3">
    <source>
        <dbReference type="Proteomes" id="UP000186785"/>
    </source>
</evidence>
<comment type="caution">
    <text evidence="2">The sequence shown here is derived from an EMBL/GenBank/DDBJ whole genome shotgun (WGS) entry which is preliminary data.</text>
</comment>
<dbReference type="Proteomes" id="UP000186785">
    <property type="component" value="Unassembled WGS sequence"/>
</dbReference>
<sequence>MKPYNSRFHGKPSDGPGWKNPLVWGAAALGAAASAAVFRLNSRTQSDAKNKLEQKIMGLPGVVDVAVLTRRTMTTYRIQAQVQTDLDPQDPNLKALAEQVLKTVWDQAQTGPAAIDLQVRSNDPQAPLVTSKDLDFEAEIAYPHEVFDRLGAPACDPDWRP</sequence>